<dbReference type="InterPro" id="IPR018247">
    <property type="entry name" value="EF_Hand_1_Ca_BS"/>
</dbReference>
<dbReference type="PROSITE" id="PS00018">
    <property type="entry name" value="EF_HAND_1"/>
    <property type="match status" value="1"/>
</dbReference>
<evidence type="ECO:0000313" key="10">
    <source>
        <dbReference type="Proteomes" id="UP000789595"/>
    </source>
</evidence>
<feature type="domain" description="EF-hand" evidence="8">
    <location>
        <begin position="1077"/>
        <end position="1112"/>
    </location>
</feature>
<dbReference type="Gene3D" id="2.30.30.40">
    <property type="entry name" value="SH3 Domains"/>
    <property type="match status" value="1"/>
</dbReference>
<dbReference type="InterPro" id="IPR008936">
    <property type="entry name" value="Rho_GTPase_activation_prot"/>
</dbReference>
<gene>
    <name evidence="9" type="ORF">PECAL_2P21770</name>
</gene>
<evidence type="ECO:0000256" key="2">
    <source>
        <dbReference type="ARBA" id="ARBA00022837"/>
    </source>
</evidence>
<evidence type="ECO:0000259" key="7">
    <source>
        <dbReference type="PROSITE" id="PS50002"/>
    </source>
</evidence>
<name>A0A8J2X0B1_9STRA</name>
<dbReference type="InterPro" id="IPR026612">
    <property type="entry name" value="STRA6-like"/>
</dbReference>
<dbReference type="InterPro" id="IPR001452">
    <property type="entry name" value="SH3_domain"/>
</dbReference>
<dbReference type="Pfam" id="PF14752">
    <property type="entry name" value="RBP_receptor"/>
    <property type="match status" value="1"/>
</dbReference>
<keyword evidence="6" id="KW-0812">Transmembrane</keyword>
<feature type="region of interest" description="Disordered" evidence="5">
    <location>
        <begin position="1516"/>
        <end position="1615"/>
    </location>
</feature>
<feature type="transmembrane region" description="Helical" evidence="6">
    <location>
        <begin position="745"/>
        <end position="771"/>
    </location>
</feature>
<dbReference type="GO" id="GO:0038023">
    <property type="term" value="F:signaling receptor activity"/>
    <property type="evidence" value="ECO:0007669"/>
    <property type="project" value="InterPro"/>
</dbReference>
<feature type="coiled-coil region" evidence="4">
    <location>
        <begin position="262"/>
        <end position="301"/>
    </location>
</feature>
<feature type="region of interest" description="Disordered" evidence="5">
    <location>
        <begin position="1304"/>
        <end position="1324"/>
    </location>
</feature>
<feature type="transmembrane region" description="Helical" evidence="6">
    <location>
        <begin position="707"/>
        <end position="733"/>
    </location>
</feature>
<feature type="compositionally biased region" description="Low complexity" evidence="5">
    <location>
        <begin position="1531"/>
        <end position="1540"/>
    </location>
</feature>
<feature type="transmembrane region" description="Helical" evidence="6">
    <location>
        <begin position="83"/>
        <end position="105"/>
    </location>
</feature>
<dbReference type="InterPro" id="IPR036028">
    <property type="entry name" value="SH3-like_dom_sf"/>
</dbReference>
<dbReference type="Gene3D" id="1.10.238.10">
    <property type="entry name" value="EF-hand"/>
    <property type="match status" value="1"/>
</dbReference>
<dbReference type="OrthoDB" id="26525at2759"/>
<feature type="transmembrane region" description="Helical" evidence="6">
    <location>
        <begin position="150"/>
        <end position="172"/>
    </location>
</feature>
<keyword evidence="10" id="KW-1185">Reference proteome</keyword>
<feature type="compositionally biased region" description="Pro residues" evidence="5">
    <location>
        <begin position="1570"/>
        <end position="1580"/>
    </location>
</feature>
<keyword evidence="4" id="KW-0175">Coiled coil</keyword>
<feature type="transmembrane region" description="Helical" evidence="6">
    <location>
        <begin position="223"/>
        <end position="254"/>
    </location>
</feature>
<dbReference type="InterPro" id="IPR002048">
    <property type="entry name" value="EF_hand_dom"/>
</dbReference>
<dbReference type="GO" id="GO:0007165">
    <property type="term" value="P:signal transduction"/>
    <property type="evidence" value="ECO:0007669"/>
    <property type="project" value="InterPro"/>
</dbReference>
<accession>A0A8J2X0B1</accession>
<dbReference type="Pfam" id="PF00620">
    <property type="entry name" value="RhoGAP"/>
    <property type="match status" value="1"/>
</dbReference>
<dbReference type="SUPFAM" id="SSF47473">
    <property type="entry name" value="EF-hand"/>
    <property type="match status" value="1"/>
</dbReference>
<evidence type="ECO:0000256" key="6">
    <source>
        <dbReference type="SAM" id="Phobius"/>
    </source>
</evidence>
<dbReference type="GO" id="GO:0005509">
    <property type="term" value="F:calcium ion binding"/>
    <property type="evidence" value="ECO:0007669"/>
    <property type="project" value="InterPro"/>
</dbReference>
<proteinExistence type="predicted"/>
<evidence type="ECO:0000256" key="1">
    <source>
        <dbReference type="ARBA" id="ARBA00022443"/>
    </source>
</evidence>
<organism evidence="9 10">
    <name type="scientific">Pelagomonas calceolata</name>
    <dbReference type="NCBI Taxonomy" id="35677"/>
    <lineage>
        <taxon>Eukaryota</taxon>
        <taxon>Sar</taxon>
        <taxon>Stramenopiles</taxon>
        <taxon>Ochrophyta</taxon>
        <taxon>Pelagophyceae</taxon>
        <taxon>Pelagomonadales</taxon>
        <taxon>Pelagomonadaceae</taxon>
        <taxon>Pelagomonas</taxon>
    </lineage>
</organism>
<feature type="compositionally biased region" description="Pro residues" evidence="5">
    <location>
        <begin position="1588"/>
        <end position="1607"/>
    </location>
</feature>
<dbReference type="EMBL" id="CAKKNE010000002">
    <property type="protein sequence ID" value="CAH0369071.1"/>
    <property type="molecule type" value="Genomic_DNA"/>
</dbReference>
<feature type="region of interest" description="Disordered" evidence="5">
    <location>
        <begin position="1"/>
        <end position="22"/>
    </location>
</feature>
<dbReference type="SUPFAM" id="SSF50044">
    <property type="entry name" value="SH3-domain"/>
    <property type="match status" value="1"/>
</dbReference>
<feature type="compositionally biased region" description="Basic and acidic residues" evidence="5">
    <location>
        <begin position="10"/>
        <end position="19"/>
    </location>
</feature>
<reference evidence="9" key="1">
    <citation type="submission" date="2021-11" db="EMBL/GenBank/DDBJ databases">
        <authorList>
            <consortium name="Genoscope - CEA"/>
            <person name="William W."/>
        </authorList>
    </citation>
    <scope>NUCLEOTIDE SEQUENCE</scope>
</reference>
<evidence type="ECO:0000259" key="8">
    <source>
        <dbReference type="PROSITE" id="PS50222"/>
    </source>
</evidence>
<dbReference type="SUPFAM" id="SSF48350">
    <property type="entry name" value="GTPase activation domain, GAP"/>
    <property type="match status" value="1"/>
</dbReference>
<dbReference type="Gene3D" id="1.10.555.10">
    <property type="entry name" value="Rho GTPase activation protein"/>
    <property type="match status" value="1"/>
</dbReference>
<feature type="domain" description="SH3" evidence="7">
    <location>
        <begin position="1615"/>
        <end position="1680"/>
    </location>
</feature>
<dbReference type="SMART" id="SM00326">
    <property type="entry name" value="SH3"/>
    <property type="match status" value="1"/>
</dbReference>
<feature type="region of interest" description="Disordered" evidence="5">
    <location>
        <begin position="1019"/>
        <end position="1054"/>
    </location>
</feature>
<keyword evidence="2" id="KW-0106">Calcium</keyword>
<evidence type="ECO:0000256" key="4">
    <source>
        <dbReference type="SAM" id="Coils"/>
    </source>
</evidence>
<evidence type="ECO:0000313" key="9">
    <source>
        <dbReference type="EMBL" id="CAH0369071.1"/>
    </source>
</evidence>
<protein>
    <submittedName>
        <fullName evidence="9">Uncharacterized protein</fullName>
    </submittedName>
</protein>
<feature type="transmembrane region" description="Helical" evidence="6">
    <location>
        <begin position="184"/>
        <end position="203"/>
    </location>
</feature>
<dbReference type="Proteomes" id="UP000789595">
    <property type="component" value="Unassembled WGS sequence"/>
</dbReference>
<comment type="caution">
    <text evidence="9">The sequence shown here is derived from an EMBL/GenBank/DDBJ whole genome shotgun (WGS) entry which is preliminary data.</text>
</comment>
<keyword evidence="6" id="KW-1133">Transmembrane helix</keyword>
<feature type="transmembrane region" description="Helical" evidence="6">
    <location>
        <begin position="792"/>
        <end position="817"/>
    </location>
</feature>
<dbReference type="InterPro" id="IPR000198">
    <property type="entry name" value="RhoGAP_dom"/>
</dbReference>
<feature type="transmembrane region" description="Helical" evidence="6">
    <location>
        <begin position="639"/>
        <end position="657"/>
    </location>
</feature>
<dbReference type="InterPro" id="IPR011992">
    <property type="entry name" value="EF-hand-dom_pair"/>
</dbReference>
<feature type="transmembrane region" description="Helical" evidence="6">
    <location>
        <begin position="481"/>
        <end position="507"/>
    </location>
</feature>
<sequence>MFGGGRARTKKEARAHQDVESPVARHVAAVEGACVARHEKPPDRQAKHRRWSVPRAIDEATAYLERYLLNCWQLLRNSHLSQYFPAIVIFRLVLRGVYVLLLAPLKKCDDSMYRWECAQREKLYEHEPESSFGKLLYAVFVDRDGWASNFYADMLLEIIFMAAVCGANNASVKSRQRNRCQLRRWHWLVAAAASLFVAVARDARLTYWNHERPLDATAKSRSIVHVIGCAIILICDALLVAVLAYALVIAVAFAPHDAAEQAKRVEATRDRLAREKDSVERAVLEKALARDEALLADLKAEAPGALPRAWRPRADAWRALLRGTLRDPTWAPSHLYKEAEQRALLAALIHPPGACPGPFGGHDLAERAHDPTKRPRPLQRRAQAILEKGDGAYEDFVRQSGSSEDDDRSFRVAKRGARRVQLYSRRLAFECCTNSLCGALFKAQGDARDEPRLDRLHLPEGAETAWEDRVRDRSYHPAARLIAAVAAAWLVAVTVIAALAYLTWLVAITVEKRLGNLEDDLDDVDAIVASYYNASCTSSFDRLTNASCAQVAQYDAVAGVASAASTLDAALNATGLGVDVAQDVSRLTDAAQVLAVEMERAQNMTRQYLPYVLEYRSELGKWTAAAERYCAMLTDAGNVAAVAAFVFVNYGLLMILFRFEEATLEMRETGLLDGRDLIKAEATLPRTLGDRLWRGFITPAAPYAIRFMGVVVAHALVVSAICFLGAGLVVFAWNAWEAQEAARRYVVELLGGAIVPLLVLWLFNMLLFVFLNKFISDGTYVHHRNCFDLWDFVLGMWDLIVGPVAGPLRVLVLYLIATINVFRVDVSLFTGNIGWLDPGYNTFASTVMLSERHNNPVMCAASRLILSAVEDAYARRVRPAHCLAFAAPAPSRALACRLQSDELARILDDVLLGGRVPSSLKRGELADAWRALHLIYVLTLHPSLEPYNVAAWRARPISGSLWRRAYPRLKARKEHEATKLRRKVREAVADHELRGAPMRAAFLGHVDELEEILEMEATAPSPVAEPHASSKKGAWRHAAERALKHRRPASPTSEKAVALDADAIQDPEHLVDVALPFQLGHLRTAFRLLDKDQDGLVSVDDLRFHYQSQGCEISSEEALGLVDAISCARKGYYALVDDDLREVAVAPGFDLPEFVAFCVWRLASEEPAACASSICSGLGLDAETRRALSETLFVRMKGFDERVADVSAQVASTLSFHQFWEHVVKRTKLHKGPFGARRRTARLQFELLAQGARGAALSTGIEGAISSGCGAAFASHATPGADGASFARVSAFFGATCCRVGAEDDDDAFEQGGDGPPDEHVEVDVDDDDDDLPPWTAGDAEVMRGALDALDGDERALCAPGLWMRHGDEARSAAVRVVLEAKPAIAAAIDAGDPHAVIDAVAALLRERAPLATLGRRQAFIRAATEPSPSRGVAGQRHHLCILLGELPPFHREVLTRLAKHLGKIVRRRRLNGASWRGLAAATAPLIFGHGVAADADEALWATVACARLLRTVNAAAGGPKSPTPSPPTSPASTAAASPVSPSPSPRKPSPVAIATPRSIELSPSEPAATPRPAPEPPATPQRSPEPVATPPKPKAAPIAPPEPAPAPATVTPSRGERRCVVVRAFVAHSPNELSVNEGDVVLVPAADLAKFGSLVYARKTDGSDREGYVPHKFVREGSRR</sequence>
<dbReference type="PROSITE" id="PS50222">
    <property type="entry name" value="EF_HAND_2"/>
    <property type="match status" value="1"/>
</dbReference>
<dbReference type="PROSITE" id="PS50002">
    <property type="entry name" value="SH3"/>
    <property type="match status" value="1"/>
</dbReference>
<evidence type="ECO:0000256" key="3">
    <source>
        <dbReference type="PROSITE-ProRule" id="PRU00192"/>
    </source>
</evidence>
<keyword evidence="1 3" id="KW-0728">SH3 domain</keyword>
<keyword evidence="6" id="KW-0472">Membrane</keyword>
<evidence type="ECO:0000256" key="5">
    <source>
        <dbReference type="SAM" id="MobiDB-lite"/>
    </source>
</evidence>